<accession>A0ABW5TUS3</accession>
<dbReference type="Proteomes" id="UP001597546">
    <property type="component" value="Unassembled WGS sequence"/>
</dbReference>
<dbReference type="Pfam" id="PF00293">
    <property type="entry name" value="NUDIX"/>
    <property type="match status" value="1"/>
</dbReference>
<dbReference type="PROSITE" id="PS00893">
    <property type="entry name" value="NUDIX_BOX"/>
    <property type="match status" value="1"/>
</dbReference>
<sequence length="150" mass="17112">MSDNKFNIRVYGLLINNNNQILLSDEEINGVRFIKFPGGGLEFGEGLKDALKREFIEECDLAIEVTEHFYTTDFFVESVFGGGQLISVYYLVKPIGEMLFKISNCQYDFDGQDGISKQCFRFVAIDELSDNSLTFPVDKHVVKLLNNKFL</sequence>
<dbReference type="InterPro" id="IPR000086">
    <property type="entry name" value="NUDIX_hydrolase_dom"/>
</dbReference>
<dbReference type="RefSeq" id="WP_379046806.1">
    <property type="nucleotide sequence ID" value="NZ_JBHSKW010000063.1"/>
</dbReference>
<protein>
    <submittedName>
        <fullName evidence="3">NUDIX domain-containing protein</fullName>
    </submittedName>
</protein>
<comment type="caution">
    <text evidence="3">The sequence shown here is derived from an EMBL/GenBank/DDBJ whole genome shotgun (WGS) entry which is preliminary data.</text>
</comment>
<name>A0ABW5TUS3_9SPHI</name>
<dbReference type="SUPFAM" id="SSF55811">
    <property type="entry name" value="Nudix"/>
    <property type="match status" value="1"/>
</dbReference>
<organism evidence="3 4">
    <name type="scientific">Pedobacter alpinus</name>
    <dbReference type="NCBI Taxonomy" id="1590643"/>
    <lineage>
        <taxon>Bacteria</taxon>
        <taxon>Pseudomonadati</taxon>
        <taxon>Bacteroidota</taxon>
        <taxon>Sphingobacteriia</taxon>
        <taxon>Sphingobacteriales</taxon>
        <taxon>Sphingobacteriaceae</taxon>
        <taxon>Pedobacter</taxon>
    </lineage>
</organism>
<reference evidence="4" key="1">
    <citation type="journal article" date="2019" name="Int. J. Syst. Evol. Microbiol.">
        <title>The Global Catalogue of Microorganisms (GCM) 10K type strain sequencing project: providing services to taxonomists for standard genome sequencing and annotation.</title>
        <authorList>
            <consortium name="The Broad Institute Genomics Platform"/>
            <consortium name="The Broad Institute Genome Sequencing Center for Infectious Disease"/>
            <person name="Wu L."/>
            <person name="Ma J."/>
        </authorList>
    </citation>
    <scope>NUCLEOTIDE SEQUENCE [LARGE SCALE GENOMIC DNA]</scope>
    <source>
        <strain evidence="4">KCTC 42456</strain>
    </source>
</reference>
<feature type="domain" description="Nudix hydrolase" evidence="2">
    <location>
        <begin position="8"/>
        <end position="101"/>
    </location>
</feature>
<dbReference type="EMBL" id="JBHULV010000047">
    <property type="protein sequence ID" value="MFD2732844.1"/>
    <property type="molecule type" value="Genomic_DNA"/>
</dbReference>
<keyword evidence="4" id="KW-1185">Reference proteome</keyword>
<evidence type="ECO:0000259" key="2">
    <source>
        <dbReference type="Pfam" id="PF00293"/>
    </source>
</evidence>
<evidence type="ECO:0000313" key="4">
    <source>
        <dbReference type="Proteomes" id="UP001597546"/>
    </source>
</evidence>
<gene>
    <name evidence="3" type="ORF">ACFSSE_14130</name>
</gene>
<proteinExistence type="predicted"/>
<evidence type="ECO:0000256" key="1">
    <source>
        <dbReference type="ARBA" id="ARBA00022801"/>
    </source>
</evidence>
<dbReference type="Gene3D" id="3.90.79.10">
    <property type="entry name" value="Nucleoside Triphosphate Pyrophosphohydrolase"/>
    <property type="match status" value="1"/>
</dbReference>
<dbReference type="InterPro" id="IPR020084">
    <property type="entry name" value="NUDIX_hydrolase_CS"/>
</dbReference>
<evidence type="ECO:0000313" key="3">
    <source>
        <dbReference type="EMBL" id="MFD2732844.1"/>
    </source>
</evidence>
<dbReference type="InterPro" id="IPR015797">
    <property type="entry name" value="NUDIX_hydrolase-like_dom_sf"/>
</dbReference>
<keyword evidence="1" id="KW-0378">Hydrolase</keyword>